<dbReference type="EMBL" id="WNWS01000652">
    <property type="protein sequence ID" value="KAE9964800.1"/>
    <property type="molecule type" value="Genomic_DNA"/>
</dbReference>
<evidence type="ECO:0000313" key="4">
    <source>
        <dbReference type="EMBL" id="KAE9968750.1"/>
    </source>
</evidence>
<dbReference type="EMBL" id="WNWQ01000805">
    <property type="protein sequence ID" value="KAE9963655.1"/>
    <property type="molecule type" value="Genomic_DNA"/>
</dbReference>
<dbReference type="AlphaFoldDB" id="A0A8H3U849"/>
<dbReference type="EMBL" id="WNWR01000813">
    <property type="protein sequence ID" value="KAE9968750.1"/>
    <property type="molecule type" value="Genomic_DNA"/>
</dbReference>
<sequence length="95" mass="10631">MNTSAPLSKLGTPGPYHQVTLPFRPRCTLAGSHPNDPVKNPISTGSPRSWMTSMSKRQLWAISKGMGVISEFSLEAKRPIEPEETLENYKKHKIR</sequence>
<protein>
    <submittedName>
        <fullName evidence="3">Uncharacterized protein</fullName>
    </submittedName>
</protein>
<evidence type="ECO:0000313" key="3">
    <source>
        <dbReference type="EMBL" id="KAE9964800.1"/>
    </source>
</evidence>
<dbReference type="Proteomes" id="UP000433883">
    <property type="component" value="Unassembled WGS sequence"/>
</dbReference>
<reference evidence="3 5" key="1">
    <citation type="submission" date="2018-12" db="EMBL/GenBank/DDBJ databases">
        <title>Venturia inaequalis Genome Resource.</title>
        <authorList>
            <person name="Lichtner F.J."/>
        </authorList>
    </citation>
    <scope>NUCLEOTIDE SEQUENCE [LARGE SCALE GENOMIC DNA]</scope>
    <source>
        <strain evidence="3 5">120213</strain>
        <strain evidence="2">Bline_iso_100314</strain>
        <strain evidence="4 6">DMI_063113</strain>
    </source>
</reference>
<dbReference type="Proteomes" id="UP000447873">
    <property type="component" value="Unassembled WGS sequence"/>
</dbReference>
<evidence type="ECO:0000313" key="5">
    <source>
        <dbReference type="Proteomes" id="UP000447873"/>
    </source>
</evidence>
<dbReference type="OrthoDB" id="10343888at2759"/>
<evidence type="ECO:0000256" key="1">
    <source>
        <dbReference type="SAM" id="MobiDB-lite"/>
    </source>
</evidence>
<organism evidence="3 5">
    <name type="scientific">Venturia inaequalis</name>
    <name type="common">Apple scab fungus</name>
    <dbReference type="NCBI Taxonomy" id="5025"/>
    <lineage>
        <taxon>Eukaryota</taxon>
        <taxon>Fungi</taxon>
        <taxon>Dikarya</taxon>
        <taxon>Ascomycota</taxon>
        <taxon>Pezizomycotina</taxon>
        <taxon>Dothideomycetes</taxon>
        <taxon>Pleosporomycetidae</taxon>
        <taxon>Venturiales</taxon>
        <taxon>Venturiaceae</taxon>
        <taxon>Venturia</taxon>
    </lineage>
</organism>
<evidence type="ECO:0000313" key="6">
    <source>
        <dbReference type="Proteomes" id="UP000490939"/>
    </source>
</evidence>
<evidence type="ECO:0000313" key="2">
    <source>
        <dbReference type="EMBL" id="KAE9963655.1"/>
    </source>
</evidence>
<proteinExistence type="predicted"/>
<keyword evidence="6" id="KW-1185">Reference proteome</keyword>
<gene>
    <name evidence="2" type="ORF">BLS_009094</name>
    <name evidence="4" type="ORF">EG327_010938</name>
    <name evidence="3" type="ORF">EG328_010197</name>
</gene>
<name>A0A8H3U849_VENIN</name>
<accession>A0A8H3U849</accession>
<dbReference type="Proteomes" id="UP000490939">
    <property type="component" value="Unassembled WGS sequence"/>
</dbReference>
<comment type="caution">
    <text evidence="3">The sequence shown here is derived from an EMBL/GenBank/DDBJ whole genome shotgun (WGS) entry which is preliminary data.</text>
</comment>
<feature type="compositionally biased region" description="Polar residues" evidence="1">
    <location>
        <begin position="41"/>
        <end position="50"/>
    </location>
</feature>
<feature type="region of interest" description="Disordered" evidence="1">
    <location>
        <begin position="28"/>
        <end position="50"/>
    </location>
</feature>